<dbReference type="InterPro" id="IPR037038">
    <property type="entry name" value="HepT-like_sf"/>
</dbReference>
<proteinExistence type="inferred from homology"/>
<evidence type="ECO:0000256" key="3">
    <source>
        <dbReference type="ARBA" id="ARBA00022801"/>
    </source>
</evidence>
<evidence type="ECO:0000256" key="1">
    <source>
        <dbReference type="ARBA" id="ARBA00022649"/>
    </source>
</evidence>
<accession>A0A977KBK5</accession>
<dbReference type="GO" id="GO:0004540">
    <property type="term" value="F:RNA nuclease activity"/>
    <property type="evidence" value="ECO:0007669"/>
    <property type="project" value="InterPro"/>
</dbReference>
<evidence type="ECO:0000313" key="6">
    <source>
        <dbReference type="Proteomes" id="UP001063698"/>
    </source>
</evidence>
<dbReference type="KEGG" id="ipc:IPA_06720"/>
<comment type="similarity">
    <text evidence="4">Belongs to the HepT RNase toxin family.</text>
</comment>
<protein>
    <submittedName>
        <fullName evidence="5">Uncharacterized protein</fullName>
    </submittedName>
</protein>
<keyword evidence="3" id="KW-0378">Hydrolase</keyword>
<name>A0A977KBK5_9CREN</name>
<dbReference type="GO" id="GO:0016787">
    <property type="term" value="F:hydrolase activity"/>
    <property type="evidence" value="ECO:0007669"/>
    <property type="project" value="UniProtKB-KW"/>
</dbReference>
<evidence type="ECO:0000313" key="5">
    <source>
        <dbReference type="EMBL" id="UXD22615.1"/>
    </source>
</evidence>
<keyword evidence="6" id="KW-1185">Reference proteome</keyword>
<dbReference type="Gene3D" id="1.20.120.580">
    <property type="entry name" value="bsu32300-like"/>
    <property type="match status" value="1"/>
</dbReference>
<gene>
    <name evidence="5" type="ORF">IPA_06720</name>
</gene>
<evidence type="ECO:0000256" key="4">
    <source>
        <dbReference type="ARBA" id="ARBA00024207"/>
    </source>
</evidence>
<dbReference type="Proteomes" id="UP001063698">
    <property type="component" value="Chromosome"/>
</dbReference>
<organism evidence="5 6">
    <name type="scientific">Ignicoccus pacificus DSM 13166</name>
    <dbReference type="NCBI Taxonomy" id="940294"/>
    <lineage>
        <taxon>Archaea</taxon>
        <taxon>Thermoproteota</taxon>
        <taxon>Thermoprotei</taxon>
        <taxon>Desulfurococcales</taxon>
        <taxon>Desulfurococcaceae</taxon>
        <taxon>Ignicoccus</taxon>
    </lineage>
</organism>
<dbReference type="EMBL" id="CP006868">
    <property type="protein sequence ID" value="UXD22615.1"/>
    <property type="molecule type" value="Genomic_DNA"/>
</dbReference>
<dbReference type="GO" id="GO:0110001">
    <property type="term" value="C:toxin-antitoxin complex"/>
    <property type="evidence" value="ECO:0007669"/>
    <property type="project" value="InterPro"/>
</dbReference>
<evidence type="ECO:0000256" key="2">
    <source>
        <dbReference type="ARBA" id="ARBA00022722"/>
    </source>
</evidence>
<dbReference type="AlphaFoldDB" id="A0A977KBK5"/>
<keyword evidence="1" id="KW-1277">Toxin-antitoxin system</keyword>
<dbReference type="InterPro" id="IPR008201">
    <property type="entry name" value="HepT-like"/>
</dbReference>
<sequence length="108" mass="12899">MKMQRLAQMAEEYCEEFIKTKKEREEGKEKIYAVERLAQFLAQALLDFADILATQKQGRKSESHKELAKFLISKIGHEEFLLDLAGFRNVLIRMYVELMMNWRGRWVR</sequence>
<dbReference type="Pfam" id="PF01934">
    <property type="entry name" value="HepT-like"/>
    <property type="match status" value="1"/>
</dbReference>
<reference evidence="5" key="1">
    <citation type="submission" date="2013-11" db="EMBL/GenBank/DDBJ databases">
        <title>Comparative genomics of Ignicoccus.</title>
        <authorList>
            <person name="Podar M."/>
        </authorList>
    </citation>
    <scope>NUCLEOTIDE SEQUENCE</scope>
    <source>
        <strain evidence="5">DSM 13166</strain>
    </source>
</reference>
<keyword evidence="2" id="KW-0540">Nuclease</keyword>